<proteinExistence type="predicted"/>
<dbReference type="InterPro" id="IPR016817">
    <property type="entry name" value="MannP-dilichol_defect-1"/>
</dbReference>
<evidence type="ECO:0000313" key="6">
    <source>
        <dbReference type="EMBL" id="KRT84663.1"/>
    </source>
</evidence>
<sequence>MVLSRENFDIIQAFADLLSVITIATCFLLKVPQILTLLKVKHARGINIIGLLMELSSYTIMFSYNFRSGYALLTYMEYPIILIQELVLIVIVVIYNGYMNVYTFMLAQTYFITAACFLTGVIPR</sequence>
<evidence type="ECO:0000256" key="3">
    <source>
        <dbReference type="ARBA" id="ARBA00022989"/>
    </source>
</evidence>
<comment type="caution">
    <text evidence="6">The sequence shown here is derived from an EMBL/GenBank/DDBJ whole genome shotgun (WGS) entry which is preliminary data.</text>
</comment>
<dbReference type="GO" id="GO:0016020">
    <property type="term" value="C:membrane"/>
    <property type="evidence" value="ECO:0007669"/>
    <property type="project" value="UniProtKB-SubCell"/>
</dbReference>
<keyword evidence="4 5" id="KW-0472">Membrane</keyword>
<dbReference type="Pfam" id="PF04193">
    <property type="entry name" value="PQ-loop"/>
    <property type="match status" value="1"/>
</dbReference>
<name>A0A0T6BCM9_9SCAR</name>
<feature type="non-terminal residue" evidence="6">
    <location>
        <position position="124"/>
    </location>
</feature>
<keyword evidence="3 5" id="KW-1133">Transmembrane helix</keyword>
<feature type="transmembrane region" description="Helical" evidence="5">
    <location>
        <begin position="101"/>
        <end position="122"/>
    </location>
</feature>
<dbReference type="PANTHER" id="PTHR12226:SF3">
    <property type="entry name" value="SOLUTE CARRIER FAMILY 66 MEMBER 3"/>
    <property type="match status" value="1"/>
</dbReference>
<keyword evidence="7" id="KW-1185">Reference proteome</keyword>
<feature type="transmembrane region" description="Helical" evidence="5">
    <location>
        <begin position="46"/>
        <end position="66"/>
    </location>
</feature>
<dbReference type="Proteomes" id="UP000051574">
    <property type="component" value="Unassembled WGS sequence"/>
</dbReference>
<accession>A0A0T6BCM9</accession>
<protein>
    <submittedName>
        <fullName evidence="6">Uncharacterized protein</fullName>
    </submittedName>
</protein>
<evidence type="ECO:0000256" key="1">
    <source>
        <dbReference type="ARBA" id="ARBA00004141"/>
    </source>
</evidence>
<dbReference type="AlphaFoldDB" id="A0A0T6BCM9"/>
<evidence type="ECO:0000313" key="7">
    <source>
        <dbReference type="Proteomes" id="UP000051574"/>
    </source>
</evidence>
<dbReference type="OrthoDB" id="271506at2759"/>
<dbReference type="EMBL" id="LJIG01002277">
    <property type="protein sequence ID" value="KRT84663.1"/>
    <property type="molecule type" value="Genomic_DNA"/>
</dbReference>
<dbReference type="Gene3D" id="1.20.1280.290">
    <property type="match status" value="1"/>
</dbReference>
<evidence type="ECO:0000256" key="2">
    <source>
        <dbReference type="ARBA" id="ARBA00022692"/>
    </source>
</evidence>
<comment type="subcellular location">
    <subcellularLocation>
        <location evidence="1">Membrane</location>
        <topology evidence="1">Multi-pass membrane protein</topology>
    </subcellularLocation>
</comment>
<evidence type="ECO:0000256" key="5">
    <source>
        <dbReference type="SAM" id="Phobius"/>
    </source>
</evidence>
<gene>
    <name evidence="6" type="ORF">AMK59_1997</name>
</gene>
<feature type="transmembrane region" description="Helical" evidence="5">
    <location>
        <begin position="12"/>
        <end position="34"/>
    </location>
</feature>
<dbReference type="InterPro" id="IPR006603">
    <property type="entry name" value="PQ-loop_rpt"/>
</dbReference>
<dbReference type="PANTHER" id="PTHR12226">
    <property type="entry name" value="MANNOSE-P-DOLICHOL UTILIZATION DEFECT 1 LEC35 -RELATED"/>
    <property type="match status" value="1"/>
</dbReference>
<reference evidence="6 7" key="1">
    <citation type="submission" date="2015-09" db="EMBL/GenBank/DDBJ databases">
        <title>Draft genome of the scarab beetle Oryctes borbonicus.</title>
        <authorList>
            <person name="Meyer J.M."/>
            <person name="Markov G.V."/>
            <person name="Baskaran P."/>
            <person name="Herrmann M."/>
            <person name="Sommer R.J."/>
            <person name="Roedelsperger C."/>
        </authorList>
    </citation>
    <scope>NUCLEOTIDE SEQUENCE [LARGE SCALE GENOMIC DNA]</scope>
    <source>
        <strain evidence="6">OB123</strain>
        <tissue evidence="6">Whole animal</tissue>
    </source>
</reference>
<organism evidence="6 7">
    <name type="scientific">Oryctes borbonicus</name>
    <dbReference type="NCBI Taxonomy" id="1629725"/>
    <lineage>
        <taxon>Eukaryota</taxon>
        <taxon>Metazoa</taxon>
        <taxon>Ecdysozoa</taxon>
        <taxon>Arthropoda</taxon>
        <taxon>Hexapoda</taxon>
        <taxon>Insecta</taxon>
        <taxon>Pterygota</taxon>
        <taxon>Neoptera</taxon>
        <taxon>Endopterygota</taxon>
        <taxon>Coleoptera</taxon>
        <taxon>Polyphaga</taxon>
        <taxon>Scarabaeiformia</taxon>
        <taxon>Scarabaeidae</taxon>
        <taxon>Dynastinae</taxon>
        <taxon>Oryctes</taxon>
    </lineage>
</organism>
<evidence type="ECO:0000256" key="4">
    <source>
        <dbReference type="ARBA" id="ARBA00023136"/>
    </source>
</evidence>
<keyword evidence="2 5" id="KW-0812">Transmembrane</keyword>
<feature type="transmembrane region" description="Helical" evidence="5">
    <location>
        <begin position="78"/>
        <end position="95"/>
    </location>
</feature>